<feature type="compositionally biased region" description="Basic and acidic residues" evidence="11">
    <location>
        <begin position="74"/>
        <end position="91"/>
    </location>
</feature>
<feature type="compositionally biased region" description="Low complexity" evidence="11">
    <location>
        <begin position="784"/>
        <end position="794"/>
    </location>
</feature>
<dbReference type="Gene3D" id="2.130.10.10">
    <property type="entry name" value="YVTN repeat-like/Quinoprotein amine dehydrogenase"/>
    <property type="match status" value="2"/>
</dbReference>
<dbReference type="InterPro" id="IPR015943">
    <property type="entry name" value="WD40/YVTN_repeat-like_dom_sf"/>
</dbReference>
<dbReference type="GO" id="GO:0006351">
    <property type="term" value="P:DNA-templated transcription"/>
    <property type="evidence" value="ECO:0007669"/>
    <property type="project" value="InterPro"/>
</dbReference>
<dbReference type="SMART" id="SM00320">
    <property type="entry name" value="WD40"/>
    <property type="match status" value="5"/>
</dbReference>
<dbReference type="RefSeq" id="XP_038779252.1">
    <property type="nucleotide sequence ID" value="XM_038923324.1"/>
</dbReference>
<name>A0A875RVN5_EENNA</name>
<evidence type="ECO:0000313" key="13">
    <source>
        <dbReference type="EMBL" id="QPG75687.1"/>
    </source>
</evidence>
<feature type="region of interest" description="Disordered" evidence="11">
    <location>
        <begin position="781"/>
        <end position="809"/>
    </location>
</feature>
<evidence type="ECO:0000256" key="6">
    <source>
        <dbReference type="ARBA" id="ARBA00022853"/>
    </source>
</evidence>
<keyword evidence="9 10" id="KW-0539">Nucleus</keyword>
<feature type="region of interest" description="Disordered" evidence="11">
    <location>
        <begin position="46"/>
        <end position="120"/>
    </location>
</feature>
<evidence type="ECO:0000256" key="9">
    <source>
        <dbReference type="ARBA" id="ARBA00023242"/>
    </source>
</evidence>
<evidence type="ECO:0000256" key="2">
    <source>
        <dbReference type="ARBA" id="ARBA00007306"/>
    </source>
</evidence>
<proteinExistence type="inferred from homology"/>
<feature type="domain" description="Protein HIRA-like C-terminal" evidence="12">
    <location>
        <begin position="717"/>
        <end position="773"/>
    </location>
</feature>
<dbReference type="InterPro" id="IPR001680">
    <property type="entry name" value="WD40_rpt"/>
</dbReference>
<feature type="domain" description="Protein HIRA-like C-terminal" evidence="12">
    <location>
        <begin position="824"/>
        <end position="985"/>
    </location>
</feature>
<accession>A0A875RVN5</accession>
<dbReference type="GO" id="GO:0000785">
    <property type="term" value="C:chromatin"/>
    <property type="evidence" value="ECO:0007669"/>
    <property type="project" value="TreeGrafter"/>
</dbReference>
<dbReference type="GO" id="GO:0006355">
    <property type="term" value="P:regulation of DNA-templated transcription"/>
    <property type="evidence" value="ECO:0007669"/>
    <property type="project" value="InterPro"/>
</dbReference>
<dbReference type="GO" id="GO:0000417">
    <property type="term" value="C:HIR complex"/>
    <property type="evidence" value="ECO:0007669"/>
    <property type="project" value="TreeGrafter"/>
</dbReference>
<dbReference type="OrthoDB" id="1741719at2759"/>
<keyword evidence="4 10" id="KW-0853">WD repeat</keyword>
<comment type="similarity">
    <text evidence="2 10">Belongs to the WD repeat HIR1 family.</text>
</comment>
<keyword evidence="5 10" id="KW-0677">Repeat</keyword>
<reference evidence="13" key="1">
    <citation type="submission" date="2020-10" db="EMBL/GenBank/DDBJ databases">
        <authorList>
            <person name="Roach M.J.R."/>
        </authorList>
    </citation>
    <scope>NUCLEOTIDE SEQUENCE</scope>
    <source>
        <strain evidence="13">CBS 1945</strain>
    </source>
</reference>
<feature type="compositionally biased region" description="Low complexity" evidence="11">
    <location>
        <begin position="492"/>
        <end position="503"/>
    </location>
</feature>
<dbReference type="GeneID" id="62196447"/>
<keyword evidence="7 10" id="KW-0805">Transcription regulation</keyword>
<evidence type="ECO:0000313" key="14">
    <source>
        <dbReference type="Proteomes" id="UP000662931"/>
    </source>
</evidence>
<evidence type="ECO:0000256" key="10">
    <source>
        <dbReference type="RuleBase" id="RU364014"/>
    </source>
</evidence>
<keyword evidence="6 10" id="KW-0156">Chromatin regulator</keyword>
<gene>
    <name evidence="13" type="ORF">FOA43_003046</name>
</gene>
<keyword evidence="3 10" id="KW-0678">Repressor</keyword>
<evidence type="ECO:0000256" key="5">
    <source>
        <dbReference type="ARBA" id="ARBA00022737"/>
    </source>
</evidence>
<comment type="subcellular location">
    <subcellularLocation>
        <location evidence="1 10">Nucleus</location>
    </subcellularLocation>
</comment>
<evidence type="ECO:0000256" key="3">
    <source>
        <dbReference type="ARBA" id="ARBA00022491"/>
    </source>
</evidence>
<dbReference type="AlphaFoldDB" id="A0A875RVN5"/>
<evidence type="ECO:0000256" key="1">
    <source>
        <dbReference type="ARBA" id="ARBA00004123"/>
    </source>
</evidence>
<dbReference type="GO" id="GO:0005634">
    <property type="term" value="C:nucleus"/>
    <property type="evidence" value="ECO:0007669"/>
    <property type="project" value="UniProtKB-SubCell"/>
</dbReference>
<dbReference type="GO" id="GO:0006338">
    <property type="term" value="P:chromatin remodeling"/>
    <property type="evidence" value="ECO:0007669"/>
    <property type="project" value="InterPro"/>
</dbReference>
<keyword evidence="14" id="KW-1185">Reference proteome</keyword>
<feature type="compositionally biased region" description="Polar residues" evidence="11">
    <location>
        <begin position="561"/>
        <end position="587"/>
    </location>
</feature>
<dbReference type="GO" id="GO:0031491">
    <property type="term" value="F:nucleosome binding"/>
    <property type="evidence" value="ECO:0007669"/>
    <property type="project" value="TreeGrafter"/>
</dbReference>
<dbReference type="InterPro" id="IPR031120">
    <property type="entry name" value="HIR1-like"/>
</dbReference>
<protein>
    <recommendedName>
        <fullName evidence="10">Protein HIR</fullName>
    </recommendedName>
</protein>
<dbReference type="PANTHER" id="PTHR13831">
    <property type="entry name" value="MEMBER OF THE HIR1 FAMILY OF WD-REPEAT PROTEINS"/>
    <property type="match status" value="1"/>
</dbReference>
<feature type="region of interest" description="Disordered" evidence="11">
    <location>
        <begin position="486"/>
        <end position="589"/>
    </location>
</feature>
<evidence type="ECO:0000256" key="11">
    <source>
        <dbReference type="SAM" id="MobiDB-lite"/>
    </source>
</evidence>
<dbReference type="Proteomes" id="UP000662931">
    <property type="component" value="Chromosome 3"/>
</dbReference>
<keyword evidence="8 10" id="KW-0804">Transcription</keyword>
<evidence type="ECO:0000256" key="7">
    <source>
        <dbReference type="ARBA" id="ARBA00023015"/>
    </source>
</evidence>
<dbReference type="Pfam" id="PF07569">
    <property type="entry name" value="Hira"/>
    <property type="match status" value="2"/>
</dbReference>
<organism evidence="13 14">
    <name type="scientific">Eeniella nana</name>
    <name type="common">Yeast</name>
    <name type="synonym">Brettanomyces nanus</name>
    <dbReference type="NCBI Taxonomy" id="13502"/>
    <lineage>
        <taxon>Eukaryota</taxon>
        <taxon>Fungi</taxon>
        <taxon>Dikarya</taxon>
        <taxon>Ascomycota</taxon>
        <taxon>Saccharomycotina</taxon>
        <taxon>Pichiomycetes</taxon>
        <taxon>Pichiales</taxon>
        <taxon>Pichiaceae</taxon>
        <taxon>Brettanomyces</taxon>
    </lineage>
</organism>
<dbReference type="KEGG" id="bnn:FOA43_003046"/>
<sequence>MYFFTASFLNKTSLFVSVNSTNDYVATANNDGNIKIRSMSQFTHLIPNKSLEEEEEEKEKEKENLAKNPDGDDVDRTKEISSIIDLDKESVDNNSPSSSHIDKQKLTVPTRKTHKSPTIDQSKLELAQHPVNIIGVRSRSKITSLKYANLKSHSNLLAAVYKNGEVYMVSDPQNSAKCAVRQIFKHVNGLILDFSWSADDQLLAFSSMNDEVIIYDVIYSRIISVLHLHEIKGNGTTNISSSAAFGSNVPVKGISFDNTSGKYLLTLGDDKLVNILEYSLVPDDLEGRKFEYNITQRFSKLINSSKLNKATIRKVSWSKDDRTISVPNASKSKTSIISVLFNDTPNFGATWDKWHSFTGHGFKSTMTQFSPCTYRKEGSDPVFTYVLATASPDSSIAIWKTSEDRPLFMINEISPQPIQDICWSQNGRLLFLTTSSGHMILVVFDEGELGEVVPESECIKNDINSGASKAAPEILETFDKWMRKEKDTRPQLKLAPKLKTPKTIVKNEGKSKLQSAIPGGTASADATDTSVDNTEKDKPIDQTKNGKKRSHSAVLSENHKSGLNSNNSLKKPSGPTSDFVGPSTSVPKSLAHRISKGNQLDGAPRKKRELESVEFAGSVAINPQISFSNIRIAVPKVRAHINYSLLEDSSMCLEVTNGNGHESYPSRIALLKRFPSDSTKEVFVDFIPHRVHIITGSGTYWAISTTNGQIITYTNSGRRVLPTMILGSPLSFLEMKDQFLMAVTSVGEMYAWDLRRHKALFRPTSLYPLLQPIYRAGGPNDSLASGNQGSNNGSNGTGTGGAASGNTQGTTSIDKNGIVFVNGDLLTRSENLTMCSITSTGLPIVTLSNGNGYLYDSDMGTWSLVSDSWWAFGSQYWDSTQTLTSSTSSTTEDSSLLNYLEIHTNEEIVRRGKAKFFSKISKVMLMKEGFENLETVISLNHLENKINLYQFLNDFKNFKTYLIVYVKRLSELNLKDRLIEIFQELFIDMNGKICGVEKKHLLEELILSCSKQREVQRILVQYGESIGLLENNLL</sequence>
<evidence type="ECO:0000256" key="4">
    <source>
        <dbReference type="ARBA" id="ARBA00022574"/>
    </source>
</evidence>
<evidence type="ECO:0000259" key="12">
    <source>
        <dbReference type="Pfam" id="PF07569"/>
    </source>
</evidence>
<dbReference type="SUPFAM" id="SSF50978">
    <property type="entry name" value="WD40 repeat-like"/>
    <property type="match status" value="1"/>
</dbReference>
<comment type="function">
    <text evidence="10">Required for replication-independent chromatin assembly and for the periodic repression of histone gene transcription during the cell cycle.</text>
</comment>
<evidence type="ECO:0000256" key="8">
    <source>
        <dbReference type="ARBA" id="ARBA00023163"/>
    </source>
</evidence>
<dbReference type="InterPro" id="IPR036322">
    <property type="entry name" value="WD40_repeat_dom_sf"/>
</dbReference>
<dbReference type="PANTHER" id="PTHR13831:SF1">
    <property type="entry name" value="PROTEIN HIR2"/>
    <property type="match status" value="1"/>
</dbReference>
<dbReference type="InterPro" id="IPR011494">
    <property type="entry name" value="HIRA-like_C"/>
</dbReference>
<dbReference type="EMBL" id="CP064814">
    <property type="protein sequence ID" value="QPG75687.1"/>
    <property type="molecule type" value="Genomic_DNA"/>
</dbReference>